<comment type="caution">
    <text evidence="2">The sequence shown here is derived from an EMBL/GenBank/DDBJ whole genome shotgun (WGS) entry which is preliminary data.</text>
</comment>
<dbReference type="AlphaFoldDB" id="A0A016RY35"/>
<gene>
    <name evidence="2" type="primary">Acey_s0340.g2985</name>
    <name evidence="2" type="ORF">Y032_0340g2985</name>
</gene>
<evidence type="ECO:0000313" key="2">
    <source>
        <dbReference type="EMBL" id="EYB83206.1"/>
    </source>
</evidence>
<evidence type="ECO:0000313" key="3">
    <source>
        <dbReference type="Proteomes" id="UP000024635"/>
    </source>
</evidence>
<reference evidence="3" key="1">
    <citation type="journal article" date="2015" name="Nat. Genet.">
        <title>The genome and transcriptome of the zoonotic hookworm Ancylostoma ceylanicum identify infection-specific gene families.</title>
        <authorList>
            <person name="Schwarz E.M."/>
            <person name="Hu Y."/>
            <person name="Antoshechkin I."/>
            <person name="Miller M.M."/>
            <person name="Sternberg P.W."/>
            <person name="Aroian R.V."/>
        </authorList>
    </citation>
    <scope>NUCLEOTIDE SEQUENCE</scope>
    <source>
        <strain evidence="3">HY135</strain>
    </source>
</reference>
<keyword evidence="3" id="KW-1185">Reference proteome</keyword>
<dbReference type="Proteomes" id="UP000024635">
    <property type="component" value="Unassembled WGS sequence"/>
</dbReference>
<keyword evidence="1" id="KW-0812">Transmembrane</keyword>
<keyword evidence="1" id="KW-1133">Transmembrane helix</keyword>
<sequence>MAVTRSRPLKARGANAPLTMESAPSRGFRLVLSLNDYSLQNAALNFRPWSCTRTKAVSEKRIATSTASHKMLATRGYKLVALVRVLTQFQFHNLLYLASASARTNRHCSIAQCINNADAKQSHGDMLNELVPTSGLFADTAFLGVIFTLSVHLFLVSTVVVVLIYLFLVYDNKCLLLIVLY</sequence>
<protein>
    <submittedName>
        <fullName evidence="2">Uncharacterized protein</fullName>
    </submittedName>
</protein>
<feature type="transmembrane region" description="Helical" evidence="1">
    <location>
        <begin position="142"/>
        <end position="168"/>
    </location>
</feature>
<accession>A0A016RY35</accession>
<proteinExistence type="predicted"/>
<name>A0A016RY35_9BILA</name>
<evidence type="ECO:0000256" key="1">
    <source>
        <dbReference type="SAM" id="Phobius"/>
    </source>
</evidence>
<keyword evidence="1" id="KW-0472">Membrane</keyword>
<organism evidence="2 3">
    <name type="scientific">Ancylostoma ceylanicum</name>
    <dbReference type="NCBI Taxonomy" id="53326"/>
    <lineage>
        <taxon>Eukaryota</taxon>
        <taxon>Metazoa</taxon>
        <taxon>Ecdysozoa</taxon>
        <taxon>Nematoda</taxon>
        <taxon>Chromadorea</taxon>
        <taxon>Rhabditida</taxon>
        <taxon>Rhabditina</taxon>
        <taxon>Rhabditomorpha</taxon>
        <taxon>Strongyloidea</taxon>
        <taxon>Ancylostomatidae</taxon>
        <taxon>Ancylostomatinae</taxon>
        <taxon>Ancylostoma</taxon>
    </lineage>
</organism>
<dbReference type="EMBL" id="JARK01001676">
    <property type="protein sequence ID" value="EYB83206.1"/>
    <property type="molecule type" value="Genomic_DNA"/>
</dbReference>